<dbReference type="PANTHER" id="PTHR47592">
    <property type="entry name" value="PBF68 PROTEIN"/>
    <property type="match status" value="1"/>
</dbReference>
<dbReference type="AlphaFoldDB" id="A0A484MMQ7"/>
<dbReference type="GO" id="GO:0008270">
    <property type="term" value="F:zinc ion binding"/>
    <property type="evidence" value="ECO:0007669"/>
    <property type="project" value="UniProtKB-KW"/>
</dbReference>
<evidence type="ECO:0000256" key="1">
    <source>
        <dbReference type="PROSITE-ProRule" id="PRU00047"/>
    </source>
</evidence>
<evidence type="ECO:0000256" key="2">
    <source>
        <dbReference type="SAM" id="MobiDB-lite"/>
    </source>
</evidence>
<dbReference type="PROSITE" id="PS50158">
    <property type="entry name" value="ZF_CCHC"/>
    <property type="match status" value="2"/>
</dbReference>
<evidence type="ECO:0000313" key="4">
    <source>
        <dbReference type="EMBL" id="VFQ89759.1"/>
    </source>
</evidence>
<keyword evidence="1" id="KW-0479">Metal-binding</keyword>
<dbReference type="InterPro" id="IPR036875">
    <property type="entry name" value="Znf_CCHC_sf"/>
</dbReference>
<feature type="domain" description="CCHC-type" evidence="3">
    <location>
        <begin position="299"/>
        <end position="316"/>
    </location>
</feature>
<dbReference type="InterPro" id="IPR001878">
    <property type="entry name" value="Znf_CCHC"/>
</dbReference>
<keyword evidence="1" id="KW-0862">Zinc</keyword>
<protein>
    <recommendedName>
        <fullName evidence="3">CCHC-type domain-containing protein</fullName>
    </recommendedName>
</protein>
<proteinExistence type="predicted"/>
<dbReference type="EMBL" id="OOIL02003859">
    <property type="protein sequence ID" value="VFQ89759.1"/>
    <property type="molecule type" value="Genomic_DNA"/>
</dbReference>
<sequence length="354" mass="40101">MNDSSDDDEVKLVMKKFCKLLRKKEKVEDGPVCYECGEAGHIKNKCPKSGRNAQHFKRQRAYISWGGDSGDESSEQEEEEEANLCLIAQEEEESANNENQEGSLFPLVVRRKGIFLRVEVLECGISEQGFSEYLQQDPPQPNDDNDPLVAMVNQAWYHNNYISINYILEGLAETLYPVFAGAKLAKELKSSLNKKYQAEDAGTKKFSIGKMMDYKMVDSKSVVAQAEELTEDFQGDLKLKRTELNLEQLLTRLRIREEELARRGGRAKVNVVDHPSGSSHGRKDKKKICPKGGVSKFARKCYNCGITGHRSSDCKKKKPQKNKKKTTEAMCTELNNLDLYAVVTKLGEHFLKMQ</sequence>
<dbReference type="Pfam" id="PF00098">
    <property type="entry name" value="zf-CCHC"/>
    <property type="match status" value="2"/>
</dbReference>
<dbReference type="PANTHER" id="PTHR47592:SF27">
    <property type="entry name" value="OS08G0421700 PROTEIN"/>
    <property type="match status" value="1"/>
</dbReference>
<keyword evidence="1" id="KW-0863">Zinc-finger</keyword>
<accession>A0A484MMQ7</accession>
<feature type="domain" description="CCHC-type" evidence="3">
    <location>
        <begin position="33"/>
        <end position="48"/>
    </location>
</feature>
<name>A0A484MMQ7_9ASTE</name>
<dbReference type="Gene3D" id="4.10.60.10">
    <property type="entry name" value="Zinc finger, CCHC-type"/>
    <property type="match status" value="2"/>
</dbReference>
<dbReference type="SMART" id="SM00343">
    <property type="entry name" value="ZnF_C2HC"/>
    <property type="match status" value="2"/>
</dbReference>
<reference evidence="4 5" key="1">
    <citation type="submission" date="2018-04" db="EMBL/GenBank/DDBJ databases">
        <authorList>
            <person name="Vogel A."/>
        </authorList>
    </citation>
    <scope>NUCLEOTIDE SEQUENCE [LARGE SCALE GENOMIC DNA]</scope>
</reference>
<evidence type="ECO:0000313" key="5">
    <source>
        <dbReference type="Proteomes" id="UP000595140"/>
    </source>
</evidence>
<dbReference type="SUPFAM" id="SSF57756">
    <property type="entry name" value="Retrovirus zinc finger-like domains"/>
    <property type="match status" value="2"/>
</dbReference>
<dbReference type="Proteomes" id="UP000595140">
    <property type="component" value="Unassembled WGS sequence"/>
</dbReference>
<dbReference type="GO" id="GO:0003676">
    <property type="term" value="F:nucleic acid binding"/>
    <property type="evidence" value="ECO:0007669"/>
    <property type="project" value="InterPro"/>
</dbReference>
<keyword evidence="5" id="KW-1185">Reference proteome</keyword>
<gene>
    <name evidence="4" type="ORF">CCAM_LOCUS31535</name>
</gene>
<feature type="compositionally biased region" description="Basic residues" evidence="2">
    <location>
        <begin position="280"/>
        <end position="289"/>
    </location>
</feature>
<feature type="region of interest" description="Disordered" evidence="2">
    <location>
        <begin position="270"/>
        <end position="289"/>
    </location>
</feature>
<dbReference type="OrthoDB" id="685040at2759"/>
<organism evidence="4 5">
    <name type="scientific">Cuscuta campestris</name>
    <dbReference type="NCBI Taxonomy" id="132261"/>
    <lineage>
        <taxon>Eukaryota</taxon>
        <taxon>Viridiplantae</taxon>
        <taxon>Streptophyta</taxon>
        <taxon>Embryophyta</taxon>
        <taxon>Tracheophyta</taxon>
        <taxon>Spermatophyta</taxon>
        <taxon>Magnoliopsida</taxon>
        <taxon>eudicotyledons</taxon>
        <taxon>Gunneridae</taxon>
        <taxon>Pentapetalae</taxon>
        <taxon>asterids</taxon>
        <taxon>lamiids</taxon>
        <taxon>Solanales</taxon>
        <taxon>Convolvulaceae</taxon>
        <taxon>Cuscuteae</taxon>
        <taxon>Cuscuta</taxon>
        <taxon>Cuscuta subgen. Grammica</taxon>
        <taxon>Cuscuta sect. Cleistogrammica</taxon>
    </lineage>
</organism>
<evidence type="ECO:0000259" key="3">
    <source>
        <dbReference type="PROSITE" id="PS50158"/>
    </source>
</evidence>